<dbReference type="InterPro" id="IPR046531">
    <property type="entry name" value="DUF6596"/>
</dbReference>
<protein>
    <submittedName>
        <fullName evidence="9">RNA polymerase sigma factor</fullName>
    </submittedName>
</protein>
<organism evidence="9 10">
    <name type="scientific">Subtercola lobariae</name>
    <dbReference type="NCBI Taxonomy" id="1588641"/>
    <lineage>
        <taxon>Bacteria</taxon>
        <taxon>Bacillati</taxon>
        <taxon>Actinomycetota</taxon>
        <taxon>Actinomycetes</taxon>
        <taxon>Micrococcales</taxon>
        <taxon>Microbacteriaceae</taxon>
        <taxon>Subtercola</taxon>
    </lineage>
</organism>
<dbReference type="Gene3D" id="1.10.1740.10">
    <property type="match status" value="1"/>
</dbReference>
<evidence type="ECO:0000259" key="6">
    <source>
        <dbReference type="Pfam" id="PF04542"/>
    </source>
</evidence>
<dbReference type="GO" id="GO:0016987">
    <property type="term" value="F:sigma factor activity"/>
    <property type="evidence" value="ECO:0007669"/>
    <property type="project" value="UniProtKB-KW"/>
</dbReference>
<dbReference type="GO" id="GO:0003677">
    <property type="term" value="F:DNA binding"/>
    <property type="evidence" value="ECO:0007669"/>
    <property type="project" value="InterPro"/>
</dbReference>
<keyword evidence="10" id="KW-1185">Reference proteome</keyword>
<dbReference type="SUPFAM" id="SSF88659">
    <property type="entry name" value="Sigma3 and sigma4 domains of RNA polymerase sigma factors"/>
    <property type="match status" value="1"/>
</dbReference>
<dbReference type="InterPro" id="IPR013324">
    <property type="entry name" value="RNA_pol_sigma_r3/r4-like"/>
</dbReference>
<proteinExistence type="inferred from homology"/>
<dbReference type="Proteomes" id="UP000598775">
    <property type="component" value="Unassembled WGS sequence"/>
</dbReference>
<dbReference type="Gene3D" id="1.10.10.10">
    <property type="entry name" value="Winged helix-like DNA-binding domain superfamily/Winged helix DNA-binding domain"/>
    <property type="match status" value="1"/>
</dbReference>
<dbReference type="PANTHER" id="PTHR47756:SF2">
    <property type="entry name" value="BLL6612 PROTEIN"/>
    <property type="match status" value="1"/>
</dbReference>
<accession>A0A917B2X3</accession>
<keyword evidence="2" id="KW-0805">Transcription regulation</keyword>
<comment type="caution">
    <text evidence="9">The sequence shown here is derived from an EMBL/GenBank/DDBJ whole genome shotgun (WGS) entry which is preliminary data.</text>
</comment>
<comment type="similarity">
    <text evidence="1">Belongs to the sigma-70 factor family. ECF subfamily.</text>
</comment>
<evidence type="ECO:0000256" key="3">
    <source>
        <dbReference type="ARBA" id="ARBA00023082"/>
    </source>
</evidence>
<feature type="domain" description="RNA polymerase sigma factor 70 region 4 type 2" evidence="7">
    <location>
        <begin position="134"/>
        <end position="181"/>
    </location>
</feature>
<dbReference type="Pfam" id="PF20239">
    <property type="entry name" value="DUF6596"/>
    <property type="match status" value="1"/>
</dbReference>
<dbReference type="InterPro" id="IPR013325">
    <property type="entry name" value="RNA_pol_sigma_r2"/>
</dbReference>
<evidence type="ECO:0000256" key="2">
    <source>
        <dbReference type="ARBA" id="ARBA00023015"/>
    </source>
</evidence>
<dbReference type="GO" id="GO:0006352">
    <property type="term" value="P:DNA-templated transcription initiation"/>
    <property type="evidence" value="ECO:0007669"/>
    <property type="project" value="InterPro"/>
</dbReference>
<dbReference type="InterPro" id="IPR007627">
    <property type="entry name" value="RNA_pol_sigma70_r2"/>
</dbReference>
<feature type="region of interest" description="Disordered" evidence="5">
    <location>
        <begin position="432"/>
        <end position="452"/>
    </location>
</feature>
<sequence>MAPENGNAQSVAHAVESVWRAEAAQIVATLARFTGDLGFAEDLAQDALTDALAQWPVTGIPSNGAAWLTTVGKRKAVDAWRRQQRLDTRYESMGHGLLTDQQLENAPDAREMTSDGSAWNLDEIDDDVLRLVFVACHPVLSREAQVCLTLRVVGGLSSAEIARAVLVPVATVQQRIVRAKRVLRVAKVPFEVPERSEFQARLGAVLEVVYLIFNEGYVATSGDTWGRVDVAAEAMRLGVLLAGLLPREPEVHALVALMQFQSSRFDARTTPDGEPVLLFDQDRSLWNHALIARGEVSLARADALGRGRGPYALQAAIAECHATSPTADDTDWAQIVLLYEALGQLNPSPVIDLNRAVAVSMATGPASALVIVDRLVDANSLAGYSLLHAVRGDLLARLGRAPDARLEFEAAAALTSNEREQTLLLAKARGTPPTVIAPEEPPHTTQEAATGV</sequence>
<evidence type="ECO:0000259" key="8">
    <source>
        <dbReference type="Pfam" id="PF20239"/>
    </source>
</evidence>
<evidence type="ECO:0000256" key="5">
    <source>
        <dbReference type="SAM" id="MobiDB-lite"/>
    </source>
</evidence>
<evidence type="ECO:0000259" key="7">
    <source>
        <dbReference type="Pfam" id="PF08281"/>
    </source>
</evidence>
<feature type="compositionally biased region" description="Polar residues" evidence="5">
    <location>
        <begin position="443"/>
        <end position="452"/>
    </location>
</feature>
<dbReference type="SUPFAM" id="SSF88946">
    <property type="entry name" value="Sigma2 domain of RNA polymerase sigma factors"/>
    <property type="match status" value="1"/>
</dbReference>
<dbReference type="RefSeq" id="WP_188673366.1">
    <property type="nucleotide sequence ID" value="NZ_BMGP01000001.1"/>
</dbReference>
<dbReference type="InterPro" id="IPR013249">
    <property type="entry name" value="RNA_pol_sigma70_r4_t2"/>
</dbReference>
<evidence type="ECO:0000313" key="10">
    <source>
        <dbReference type="Proteomes" id="UP000598775"/>
    </source>
</evidence>
<gene>
    <name evidence="9" type="ORF">GCM10011399_05800</name>
</gene>
<feature type="domain" description="RNA polymerase sigma-70 region 2" evidence="6">
    <location>
        <begin position="21"/>
        <end position="85"/>
    </location>
</feature>
<name>A0A917B2X3_9MICO</name>
<reference evidence="9 10" key="1">
    <citation type="journal article" date="2014" name="Int. J. Syst. Evol. Microbiol.">
        <title>Complete genome sequence of Corynebacterium casei LMG S-19264T (=DSM 44701T), isolated from a smear-ripened cheese.</title>
        <authorList>
            <consortium name="US DOE Joint Genome Institute (JGI-PGF)"/>
            <person name="Walter F."/>
            <person name="Albersmeier A."/>
            <person name="Kalinowski J."/>
            <person name="Ruckert C."/>
        </authorList>
    </citation>
    <scope>NUCLEOTIDE SEQUENCE [LARGE SCALE GENOMIC DNA]</scope>
    <source>
        <strain evidence="9 10">CGMCC 1.12976</strain>
    </source>
</reference>
<dbReference type="EMBL" id="BMGP01000001">
    <property type="protein sequence ID" value="GGF14762.1"/>
    <property type="molecule type" value="Genomic_DNA"/>
</dbReference>
<evidence type="ECO:0000256" key="1">
    <source>
        <dbReference type="ARBA" id="ARBA00010641"/>
    </source>
</evidence>
<dbReference type="AlphaFoldDB" id="A0A917B2X3"/>
<keyword evidence="4" id="KW-0804">Transcription</keyword>
<evidence type="ECO:0000256" key="4">
    <source>
        <dbReference type="ARBA" id="ARBA00023163"/>
    </source>
</evidence>
<feature type="domain" description="DUF6596" evidence="8">
    <location>
        <begin position="201"/>
        <end position="301"/>
    </location>
</feature>
<dbReference type="Pfam" id="PF08281">
    <property type="entry name" value="Sigma70_r4_2"/>
    <property type="match status" value="1"/>
</dbReference>
<evidence type="ECO:0000313" key="9">
    <source>
        <dbReference type="EMBL" id="GGF14762.1"/>
    </source>
</evidence>
<dbReference type="InterPro" id="IPR036388">
    <property type="entry name" value="WH-like_DNA-bd_sf"/>
</dbReference>
<keyword evidence="3" id="KW-0731">Sigma factor</keyword>
<dbReference type="PANTHER" id="PTHR47756">
    <property type="entry name" value="BLL6612 PROTEIN-RELATED"/>
    <property type="match status" value="1"/>
</dbReference>
<dbReference type="Pfam" id="PF04542">
    <property type="entry name" value="Sigma70_r2"/>
    <property type="match status" value="1"/>
</dbReference>